<feature type="compositionally biased region" description="Basic and acidic residues" evidence="1">
    <location>
        <begin position="8"/>
        <end position="32"/>
    </location>
</feature>
<evidence type="ECO:0000313" key="2">
    <source>
        <dbReference type="EMBL" id="KAK6629522.1"/>
    </source>
</evidence>
<evidence type="ECO:0000313" key="3">
    <source>
        <dbReference type="Proteomes" id="UP001372834"/>
    </source>
</evidence>
<dbReference type="EMBL" id="JAWJWE010000036">
    <property type="protein sequence ID" value="KAK6629522.1"/>
    <property type="molecule type" value="Genomic_DNA"/>
</dbReference>
<reference evidence="2 3" key="1">
    <citation type="submission" date="2023-10" db="EMBL/GenBank/DDBJ databases">
        <title>Genomes of two closely related lineages of the louse Polyplax serrata with different host specificities.</title>
        <authorList>
            <person name="Martinu J."/>
            <person name="Tarabai H."/>
            <person name="Stefka J."/>
            <person name="Hypsa V."/>
        </authorList>
    </citation>
    <scope>NUCLEOTIDE SEQUENCE [LARGE SCALE GENOMIC DNA]</scope>
    <source>
        <strain evidence="2">HR10_N</strain>
    </source>
</reference>
<protein>
    <submittedName>
        <fullName evidence="2">Uncharacterized protein</fullName>
    </submittedName>
</protein>
<dbReference type="Proteomes" id="UP001372834">
    <property type="component" value="Unassembled WGS sequence"/>
</dbReference>
<feature type="region of interest" description="Disordered" evidence="1">
    <location>
        <begin position="1"/>
        <end position="62"/>
    </location>
</feature>
<organism evidence="2 3">
    <name type="scientific">Polyplax serrata</name>
    <name type="common">Common mouse louse</name>
    <dbReference type="NCBI Taxonomy" id="468196"/>
    <lineage>
        <taxon>Eukaryota</taxon>
        <taxon>Metazoa</taxon>
        <taxon>Ecdysozoa</taxon>
        <taxon>Arthropoda</taxon>
        <taxon>Hexapoda</taxon>
        <taxon>Insecta</taxon>
        <taxon>Pterygota</taxon>
        <taxon>Neoptera</taxon>
        <taxon>Paraneoptera</taxon>
        <taxon>Psocodea</taxon>
        <taxon>Troctomorpha</taxon>
        <taxon>Phthiraptera</taxon>
        <taxon>Anoplura</taxon>
        <taxon>Polyplacidae</taxon>
        <taxon>Polyplax</taxon>
    </lineage>
</organism>
<feature type="compositionally biased region" description="Basic residues" evidence="1">
    <location>
        <begin position="45"/>
        <end position="56"/>
    </location>
</feature>
<accession>A0AAN8PFB5</accession>
<name>A0AAN8PFB5_POLSC</name>
<proteinExistence type="predicted"/>
<evidence type="ECO:0000256" key="1">
    <source>
        <dbReference type="SAM" id="MobiDB-lite"/>
    </source>
</evidence>
<gene>
    <name evidence="2" type="ORF">RUM43_003339</name>
</gene>
<sequence length="83" mass="9856">MKCRNNPSRREVQEEEATRETGKSKKRVVGDIKRKRSRIQNWGSRKYKKKERKKNNKTAEQNKIRTKKNAAIIVPVTIYITVK</sequence>
<comment type="caution">
    <text evidence="2">The sequence shown here is derived from an EMBL/GenBank/DDBJ whole genome shotgun (WGS) entry which is preliminary data.</text>
</comment>
<dbReference type="AlphaFoldDB" id="A0AAN8PFB5"/>